<keyword evidence="1" id="KW-0328">Glycosyltransferase</keyword>
<feature type="domain" description="Phosphoribosyltransferase" evidence="3">
    <location>
        <begin position="11"/>
        <end position="189"/>
    </location>
</feature>
<dbReference type="AlphaFoldDB" id="A0A6B2JPF1"/>
<evidence type="ECO:0000256" key="1">
    <source>
        <dbReference type="ARBA" id="ARBA00022676"/>
    </source>
</evidence>
<organism evidence="4 5">
    <name type="scientific">Pseudoroseicyclus tamaricis</name>
    <dbReference type="NCBI Taxonomy" id="2705421"/>
    <lineage>
        <taxon>Bacteria</taxon>
        <taxon>Pseudomonadati</taxon>
        <taxon>Pseudomonadota</taxon>
        <taxon>Alphaproteobacteria</taxon>
        <taxon>Rhodobacterales</taxon>
        <taxon>Paracoccaceae</taxon>
        <taxon>Pseudoroseicyclus</taxon>
    </lineage>
</organism>
<evidence type="ECO:0000256" key="2">
    <source>
        <dbReference type="ARBA" id="ARBA00022679"/>
    </source>
</evidence>
<dbReference type="RefSeq" id="WP_163889707.1">
    <property type="nucleotide sequence ID" value="NZ_JAAFYS010000001.1"/>
</dbReference>
<dbReference type="SUPFAM" id="SSF53271">
    <property type="entry name" value="PRTase-like"/>
    <property type="match status" value="1"/>
</dbReference>
<dbReference type="Gene3D" id="3.40.50.2020">
    <property type="match status" value="1"/>
</dbReference>
<dbReference type="InterPro" id="IPR029057">
    <property type="entry name" value="PRTase-like"/>
</dbReference>
<protein>
    <recommendedName>
        <fullName evidence="3">Phosphoribosyltransferase domain-containing protein</fullName>
    </recommendedName>
</protein>
<evidence type="ECO:0000313" key="4">
    <source>
        <dbReference type="EMBL" id="NDU99869.1"/>
    </source>
</evidence>
<evidence type="ECO:0000313" key="5">
    <source>
        <dbReference type="Proteomes" id="UP000474757"/>
    </source>
</evidence>
<evidence type="ECO:0000259" key="3">
    <source>
        <dbReference type="Pfam" id="PF00156"/>
    </source>
</evidence>
<keyword evidence="5" id="KW-1185">Reference proteome</keyword>
<dbReference type="InterPro" id="IPR000836">
    <property type="entry name" value="PRTase_dom"/>
</dbReference>
<gene>
    <name evidence="4" type="ORF">GZA08_02645</name>
</gene>
<keyword evidence="2" id="KW-0808">Transferase</keyword>
<dbReference type="PANTHER" id="PTHR43363">
    <property type="entry name" value="HYPOXANTHINE PHOSPHORIBOSYLTRANSFERASE"/>
    <property type="match status" value="1"/>
</dbReference>
<dbReference type="Proteomes" id="UP000474757">
    <property type="component" value="Unassembled WGS sequence"/>
</dbReference>
<dbReference type="Pfam" id="PF00156">
    <property type="entry name" value="Pribosyltran"/>
    <property type="match status" value="1"/>
</dbReference>
<dbReference type="CDD" id="cd06223">
    <property type="entry name" value="PRTases_typeI"/>
    <property type="match status" value="1"/>
</dbReference>
<dbReference type="GO" id="GO:0016757">
    <property type="term" value="F:glycosyltransferase activity"/>
    <property type="evidence" value="ECO:0007669"/>
    <property type="project" value="UniProtKB-KW"/>
</dbReference>
<name>A0A6B2JPF1_9RHOB</name>
<proteinExistence type="predicted"/>
<sequence>MVITLSKAGLETEARRLARRVRLDGYVPQLVVGIRRGGEHVARMAMEEFPEGRLALVNRQRPGTKIKGGLRLGAVLPHLPYTVTDSMRRLEHRVRFRRHARRPAGADTGRHAEPEGHGLGAGNFDERRILVIDDAVDSGETMTDVVSYLGERFPRAEIRTFAIAHTMPHSVLRPDYAAFACGNLVRFFWSEDYHARA</sequence>
<dbReference type="PANTHER" id="PTHR43363:SF1">
    <property type="entry name" value="HYPOXANTHINE-GUANINE PHOSPHORIBOSYLTRANSFERASE"/>
    <property type="match status" value="1"/>
</dbReference>
<accession>A0A6B2JPF1</accession>
<comment type="caution">
    <text evidence="4">The sequence shown here is derived from an EMBL/GenBank/DDBJ whole genome shotgun (WGS) entry which is preliminary data.</text>
</comment>
<dbReference type="EMBL" id="JAAGAB010000001">
    <property type="protein sequence ID" value="NDU99869.1"/>
    <property type="molecule type" value="Genomic_DNA"/>
</dbReference>
<reference evidence="4 5" key="1">
    <citation type="submission" date="2020-02" db="EMBL/GenBank/DDBJ databases">
        <title>Pseudoroseicyclus tamarix, sp. nov., isolated from offshore sediment of a Tamarix chinensis forest.</title>
        <authorList>
            <person name="Gai Y."/>
        </authorList>
    </citation>
    <scope>NUCLEOTIDE SEQUENCE [LARGE SCALE GENOMIC DNA]</scope>
    <source>
        <strain evidence="4 5">CLL3-39</strain>
    </source>
</reference>